<evidence type="ECO:0000313" key="1">
    <source>
        <dbReference type="EMBL" id="PNX74434.1"/>
    </source>
</evidence>
<dbReference type="EMBL" id="ASHM01027510">
    <property type="protein sequence ID" value="PNX74434.1"/>
    <property type="molecule type" value="Genomic_DNA"/>
</dbReference>
<accession>A0A2K3L7C0</accession>
<comment type="caution">
    <text evidence="1">The sequence shown here is derived from an EMBL/GenBank/DDBJ whole genome shotgun (WGS) entry which is preliminary data.</text>
</comment>
<gene>
    <name evidence="1" type="ORF">L195_g030354</name>
</gene>
<reference evidence="1 2" key="1">
    <citation type="journal article" date="2014" name="Am. J. Bot.">
        <title>Genome assembly and annotation for red clover (Trifolium pratense; Fabaceae).</title>
        <authorList>
            <person name="Istvanek J."/>
            <person name="Jaros M."/>
            <person name="Krenek A."/>
            <person name="Repkova J."/>
        </authorList>
    </citation>
    <scope>NUCLEOTIDE SEQUENCE [LARGE SCALE GENOMIC DNA]</scope>
    <source>
        <strain evidence="2">cv. Tatra</strain>
        <tissue evidence="1">Young leaves</tissue>
    </source>
</reference>
<name>A0A2K3L7C0_TRIPR</name>
<organism evidence="1 2">
    <name type="scientific">Trifolium pratense</name>
    <name type="common">Red clover</name>
    <dbReference type="NCBI Taxonomy" id="57577"/>
    <lineage>
        <taxon>Eukaryota</taxon>
        <taxon>Viridiplantae</taxon>
        <taxon>Streptophyta</taxon>
        <taxon>Embryophyta</taxon>
        <taxon>Tracheophyta</taxon>
        <taxon>Spermatophyta</taxon>
        <taxon>Magnoliopsida</taxon>
        <taxon>eudicotyledons</taxon>
        <taxon>Gunneridae</taxon>
        <taxon>Pentapetalae</taxon>
        <taxon>rosids</taxon>
        <taxon>fabids</taxon>
        <taxon>Fabales</taxon>
        <taxon>Fabaceae</taxon>
        <taxon>Papilionoideae</taxon>
        <taxon>50 kb inversion clade</taxon>
        <taxon>NPAAA clade</taxon>
        <taxon>Hologalegina</taxon>
        <taxon>IRL clade</taxon>
        <taxon>Trifolieae</taxon>
        <taxon>Trifolium</taxon>
    </lineage>
</organism>
<dbReference type="Proteomes" id="UP000236291">
    <property type="component" value="Unassembled WGS sequence"/>
</dbReference>
<proteinExistence type="predicted"/>
<sequence length="61" mass="6583">MEEAGDAACFTGDITDRVGSGVAHHMDLGKQRFSLAIFSFSQFSLPLPSLRVVIGEEIKEA</sequence>
<reference evidence="1 2" key="2">
    <citation type="journal article" date="2017" name="Front. Plant Sci.">
        <title>Gene Classification and Mining of Molecular Markers Useful in Red Clover (Trifolium pratense) Breeding.</title>
        <authorList>
            <person name="Istvanek J."/>
            <person name="Dluhosova J."/>
            <person name="Dluhos P."/>
            <person name="Patkova L."/>
            <person name="Nedelnik J."/>
            <person name="Repkova J."/>
        </authorList>
    </citation>
    <scope>NUCLEOTIDE SEQUENCE [LARGE SCALE GENOMIC DNA]</scope>
    <source>
        <strain evidence="2">cv. Tatra</strain>
        <tissue evidence="1">Young leaves</tissue>
    </source>
</reference>
<evidence type="ECO:0000313" key="2">
    <source>
        <dbReference type="Proteomes" id="UP000236291"/>
    </source>
</evidence>
<protein>
    <submittedName>
        <fullName evidence="1">Uncharacterized protein</fullName>
    </submittedName>
</protein>
<dbReference type="AlphaFoldDB" id="A0A2K3L7C0"/>